<evidence type="ECO:0000259" key="1">
    <source>
        <dbReference type="Pfam" id="PF16719"/>
    </source>
</evidence>
<protein>
    <recommendedName>
        <fullName evidence="1">SAWADEE domain-containing protein</fullName>
    </recommendedName>
</protein>
<organism evidence="2 3">
    <name type="scientific">Gossypium tomentosum</name>
    <name type="common">Hawaiian cotton</name>
    <name type="synonym">Gossypium sandvicense</name>
    <dbReference type="NCBI Taxonomy" id="34277"/>
    <lineage>
        <taxon>Eukaryota</taxon>
        <taxon>Viridiplantae</taxon>
        <taxon>Streptophyta</taxon>
        <taxon>Embryophyta</taxon>
        <taxon>Tracheophyta</taxon>
        <taxon>Spermatophyta</taxon>
        <taxon>Magnoliopsida</taxon>
        <taxon>eudicotyledons</taxon>
        <taxon>Gunneridae</taxon>
        <taxon>Pentapetalae</taxon>
        <taxon>rosids</taxon>
        <taxon>malvids</taxon>
        <taxon>Malvales</taxon>
        <taxon>Malvaceae</taxon>
        <taxon>Malvoideae</taxon>
        <taxon>Gossypium</taxon>
    </lineage>
</organism>
<dbReference type="Proteomes" id="UP000322667">
    <property type="component" value="Chromosome D13"/>
</dbReference>
<dbReference type="InterPro" id="IPR032001">
    <property type="entry name" value="SAWADEE_dom"/>
</dbReference>
<dbReference type="AlphaFoldDB" id="A0A5D2I177"/>
<proteinExistence type="predicted"/>
<dbReference type="PANTHER" id="PTHR33827:SF3">
    <property type="entry name" value="OS09G0346900 PROTEIN"/>
    <property type="match status" value="1"/>
</dbReference>
<dbReference type="Gene3D" id="2.30.30.140">
    <property type="match status" value="1"/>
</dbReference>
<dbReference type="Gene3D" id="2.40.50.40">
    <property type="match status" value="1"/>
</dbReference>
<evidence type="ECO:0000313" key="2">
    <source>
        <dbReference type="EMBL" id="TYH36010.1"/>
    </source>
</evidence>
<dbReference type="PANTHER" id="PTHR33827">
    <property type="entry name" value="PROTEIN SAWADEE HOMEODOMAIN HOMOLOG 2"/>
    <property type="match status" value="1"/>
</dbReference>
<keyword evidence="3" id="KW-1185">Reference proteome</keyword>
<dbReference type="InterPro" id="IPR039276">
    <property type="entry name" value="SHH1/2"/>
</dbReference>
<dbReference type="EMBL" id="CM017635">
    <property type="protein sequence ID" value="TYH36010.1"/>
    <property type="molecule type" value="Genomic_DNA"/>
</dbReference>
<reference evidence="2 3" key="1">
    <citation type="submission" date="2019-07" db="EMBL/GenBank/DDBJ databases">
        <title>WGS assembly of Gossypium tomentosum.</title>
        <authorList>
            <person name="Chen Z.J."/>
            <person name="Sreedasyam A."/>
            <person name="Ando A."/>
            <person name="Song Q."/>
            <person name="De L."/>
            <person name="Hulse-Kemp A."/>
            <person name="Ding M."/>
            <person name="Ye W."/>
            <person name="Kirkbride R."/>
            <person name="Jenkins J."/>
            <person name="Plott C."/>
            <person name="Lovell J."/>
            <person name="Lin Y.-M."/>
            <person name="Vaughn R."/>
            <person name="Liu B."/>
            <person name="Li W."/>
            <person name="Simpson S."/>
            <person name="Scheffler B."/>
            <person name="Saski C."/>
            <person name="Grover C."/>
            <person name="Hu G."/>
            <person name="Conover J."/>
            <person name="Carlson J."/>
            <person name="Shu S."/>
            <person name="Boston L."/>
            <person name="Williams M."/>
            <person name="Peterson D."/>
            <person name="Mcgee K."/>
            <person name="Jones D."/>
            <person name="Wendel J."/>
            <person name="Stelly D."/>
            <person name="Grimwood J."/>
            <person name="Schmutz J."/>
        </authorList>
    </citation>
    <scope>NUCLEOTIDE SEQUENCE [LARGE SCALE GENOMIC DNA]</scope>
    <source>
        <strain evidence="2">7179.01</strain>
    </source>
</reference>
<dbReference type="GO" id="GO:0003682">
    <property type="term" value="F:chromatin binding"/>
    <property type="evidence" value="ECO:0007669"/>
    <property type="project" value="InterPro"/>
</dbReference>
<feature type="domain" description="SAWADEE" evidence="1">
    <location>
        <begin position="145"/>
        <end position="272"/>
    </location>
</feature>
<accession>A0A5D2I177</accession>
<evidence type="ECO:0000313" key="3">
    <source>
        <dbReference type="Proteomes" id="UP000322667"/>
    </source>
</evidence>
<name>A0A5D2I177_GOSTO</name>
<dbReference type="Pfam" id="PF16719">
    <property type="entry name" value="SAWADEE"/>
    <property type="match status" value="1"/>
</dbReference>
<gene>
    <name evidence="2" type="ORF">ES332_D13G235300v1</name>
</gene>
<dbReference type="CDD" id="cd00024">
    <property type="entry name" value="CD_CSD"/>
    <property type="match status" value="1"/>
</dbReference>
<sequence>MDRLRPRQRPVFSGFTKAEIEKMEKLFMESRELLQSKEFCQKLARNFSSSSGRAGKPIVKWNEVQNWFTTRQQESKVKVPSVTNTYKDESGLPQTCLLNDGDQSSPILKAEASCLWKSMYPVANFFFCFLGLVSKVGEKVSDLSELEFEAKSSTDGAWYDVDMFLSHRVTSSGETEVRVRFVGFGAEEDEWVNVKKAVRGRSIPFEHSECCKVMVGGLVLCLQERRDQSIYYDAHVLEIERKTHDIRGCRCLFFIRYDHDSSEETVRLRRLCRILG</sequence>